<dbReference type="AlphaFoldDB" id="N1MII2"/>
<dbReference type="Proteomes" id="UP000013201">
    <property type="component" value="Unassembled WGS sequence"/>
</dbReference>
<keyword evidence="1" id="KW-0472">Membrane</keyword>
<reference evidence="2 3" key="1">
    <citation type="submission" date="2013-03" db="EMBL/GenBank/DDBJ databases">
        <authorList>
            <person name="Le V."/>
        </authorList>
    </citation>
    <scope>NUCLEOTIDE SEQUENCE [LARGE SCALE GENOMIC DNA]</scope>
    <source>
        <strain evidence="2 3">BiD32</strain>
    </source>
</reference>
<keyword evidence="1" id="KW-1133">Transmembrane helix</keyword>
<dbReference type="OrthoDB" id="272864at2"/>
<comment type="caution">
    <text evidence="2">The sequence shown here is derived from an EMBL/GenBank/DDBJ whole genome shotgun (WGS) entry which is preliminary data.</text>
</comment>
<keyword evidence="1" id="KW-0812">Transmembrane</keyword>
<evidence type="ECO:0000313" key="2">
    <source>
        <dbReference type="EMBL" id="CCW17040.1"/>
    </source>
</evidence>
<dbReference type="RefSeq" id="WP_006952824.1">
    <property type="nucleotide sequence ID" value="NZ_CAVK010000061.1"/>
</dbReference>
<name>N1MII2_9SPHN</name>
<gene>
    <name evidence="2" type="ORF">EBBID32_13790</name>
</gene>
<evidence type="ECO:0000313" key="3">
    <source>
        <dbReference type="Proteomes" id="UP000013201"/>
    </source>
</evidence>
<protein>
    <recommendedName>
        <fullName evidence="4">DUF4239 domain-containing protein</fullName>
    </recommendedName>
</protein>
<feature type="transmembrane region" description="Helical" evidence="1">
    <location>
        <begin position="44"/>
        <end position="65"/>
    </location>
</feature>
<organism evidence="2 3">
    <name type="scientific">Sphingobium indicum BiD32</name>
    <dbReference type="NCBI Taxonomy" id="1301087"/>
    <lineage>
        <taxon>Bacteria</taxon>
        <taxon>Pseudomonadati</taxon>
        <taxon>Pseudomonadota</taxon>
        <taxon>Alphaproteobacteria</taxon>
        <taxon>Sphingomonadales</taxon>
        <taxon>Sphingomonadaceae</taxon>
        <taxon>Sphingobium</taxon>
    </lineage>
</organism>
<accession>N1MII2</accession>
<proteinExistence type="predicted"/>
<dbReference type="EMBL" id="CAVK010000061">
    <property type="protein sequence ID" value="CCW17040.1"/>
    <property type="molecule type" value="Genomic_DNA"/>
</dbReference>
<feature type="transmembrane region" description="Helical" evidence="1">
    <location>
        <begin position="180"/>
        <end position="200"/>
    </location>
</feature>
<dbReference type="Pfam" id="PF14023">
    <property type="entry name" value="Bestrophin-like"/>
    <property type="match status" value="1"/>
</dbReference>
<evidence type="ECO:0000256" key="1">
    <source>
        <dbReference type="SAM" id="Phobius"/>
    </source>
</evidence>
<dbReference type="InterPro" id="IPR025333">
    <property type="entry name" value="DUF4239"/>
</dbReference>
<reference evidence="3" key="2">
    <citation type="submission" date="2013-04" db="EMBL/GenBank/DDBJ databases">
        <title>Bisphenol A degrading Sphingobium sp. strain BiD32.</title>
        <authorList>
            <person name="Nielsen J.L."/>
            <person name="Zhou N.A."/>
            <person name="Kjeldal H."/>
        </authorList>
    </citation>
    <scope>NUCLEOTIDE SEQUENCE [LARGE SCALE GENOMIC DNA]</scope>
    <source>
        <strain evidence="3">BiD32</strain>
    </source>
</reference>
<evidence type="ECO:0008006" key="4">
    <source>
        <dbReference type="Google" id="ProtNLM"/>
    </source>
</evidence>
<keyword evidence="3" id="KW-1185">Reference proteome</keyword>
<feature type="transmembrane region" description="Helical" evidence="1">
    <location>
        <begin position="12"/>
        <end position="32"/>
    </location>
</feature>
<feature type="transmembrane region" description="Helical" evidence="1">
    <location>
        <begin position="212"/>
        <end position="233"/>
    </location>
</feature>
<sequence length="265" mass="28985">MSVILHVDAWKLGIAFFVLMLLAGWVGVVVAPKVGQATDNGRTRIADASIALFALLLAFSFSGAADRYENRKGFLLDEAIAIGDFAATSSMLEDPERGQIRSELIGYVKERLAFGTVHIEAPEMNAITAHSSARQENIRSLLAAVISEKKSPTLHTPLMNGFNGLTMTHDKALYGSQNQVSDTIIILLVLFGMVSVFMIGKTETSHKQYKGPSIWIVVYITLVTAVFMVTVDLEQPHRGVMRSSKAPLIDLLDSLERPDAPDARR</sequence>